<evidence type="ECO:0000256" key="1">
    <source>
        <dbReference type="SAM" id="MobiDB-lite"/>
    </source>
</evidence>
<evidence type="ECO:0000313" key="2">
    <source>
        <dbReference type="EMBL" id="OXR41716.1"/>
    </source>
</evidence>
<proteinExistence type="predicted"/>
<organism evidence="2 3">
    <name type="scientific">Nocardia cerradoensis</name>
    <dbReference type="NCBI Taxonomy" id="85688"/>
    <lineage>
        <taxon>Bacteria</taxon>
        <taxon>Bacillati</taxon>
        <taxon>Actinomycetota</taxon>
        <taxon>Actinomycetes</taxon>
        <taxon>Mycobacteriales</taxon>
        <taxon>Nocardiaceae</taxon>
        <taxon>Nocardia</taxon>
    </lineage>
</organism>
<protein>
    <submittedName>
        <fullName evidence="2">Uncharacterized protein</fullName>
    </submittedName>
</protein>
<dbReference type="EMBL" id="NGAF01000017">
    <property type="protein sequence ID" value="OXR41716.1"/>
    <property type="molecule type" value="Genomic_DNA"/>
</dbReference>
<dbReference type="AlphaFoldDB" id="A0A231GYN1"/>
<name>A0A231GYN1_9NOCA</name>
<dbReference type="Proteomes" id="UP000215506">
    <property type="component" value="Unassembled WGS sequence"/>
</dbReference>
<sequence length="174" mass="18101">MMDSDDFGCGILLLGGQRGLEAVGFDVHDHHVDRVGQGSHVLGVQILHPFVAEVDLHTRNPELGIDLSRQHGHFMPGRHQSLTEGQVQRAHPGPAPPPQLAAHQNSLSGEVEPDPMPDLALRQGLGRVEVDAAVHIGQSATQLLDGQSGIGVGGSASGVIQLGDQAVSAIGVLG</sequence>
<gene>
    <name evidence="2" type="ORF">B7C42_06058</name>
</gene>
<feature type="region of interest" description="Disordered" evidence="1">
    <location>
        <begin position="75"/>
        <end position="116"/>
    </location>
</feature>
<comment type="caution">
    <text evidence="2">The sequence shown here is derived from an EMBL/GenBank/DDBJ whole genome shotgun (WGS) entry which is preliminary data.</text>
</comment>
<reference evidence="2 3" key="1">
    <citation type="submission" date="2017-07" db="EMBL/GenBank/DDBJ databases">
        <title>First draft Genome Sequence of Nocardia cerradoensis isolated from human infection.</title>
        <authorList>
            <person name="Carrasco G."/>
        </authorList>
    </citation>
    <scope>NUCLEOTIDE SEQUENCE [LARGE SCALE GENOMIC DNA]</scope>
    <source>
        <strain evidence="2 3">CNM20130759</strain>
    </source>
</reference>
<accession>A0A231GYN1</accession>
<keyword evidence="3" id="KW-1185">Reference proteome</keyword>
<evidence type="ECO:0000313" key="3">
    <source>
        <dbReference type="Proteomes" id="UP000215506"/>
    </source>
</evidence>